<evidence type="ECO:0000256" key="1">
    <source>
        <dbReference type="ARBA" id="ARBA00022603"/>
    </source>
</evidence>
<dbReference type="HAMAP" id="MF_00658">
    <property type="entry name" value="23SrRNA_methyltr_H"/>
    <property type="match status" value="1"/>
</dbReference>
<organism evidence="6 7">
    <name type="scientific">Candidatus Scatousia excrementigallinarum</name>
    <dbReference type="NCBI Taxonomy" id="2840935"/>
    <lineage>
        <taxon>Bacteria</taxon>
        <taxon>Candidatus Scatousia</taxon>
    </lineage>
</organism>
<evidence type="ECO:0000313" key="7">
    <source>
        <dbReference type="Proteomes" id="UP000823928"/>
    </source>
</evidence>
<dbReference type="NCBIfam" id="NF000985">
    <property type="entry name" value="PRK00103.1-3"/>
    <property type="match status" value="1"/>
</dbReference>
<comment type="similarity">
    <text evidence="4 5">Belongs to the RNA methyltransferase RlmH family.</text>
</comment>
<evidence type="ECO:0000256" key="2">
    <source>
        <dbReference type="ARBA" id="ARBA00022679"/>
    </source>
</evidence>
<dbReference type="InterPro" id="IPR029028">
    <property type="entry name" value="Alpha/beta_knot_MTases"/>
</dbReference>
<dbReference type="SUPFAM" id="SSF75217">
    <property type="entry name" value="alpha/beta knot"/>
    <property type="match status" value="1"/>
</dbReference>
<dbReference type="GO" id="GO:0005737">
    <property type="term" value="C:cytoplasm"/>
    <property type="evidence" value="ECO:0007669"/>
    <property type="project" value="UniProtKB-SubCell"/>
</dbReference>
<accession>A0A9D1JMH2</accession>
<dbReference type="PANTHER" id="PTHR33603">
    <property type="entry name" value="METHYLTRANSFERASE"/>
    <property type="match status" value="1"/>
</dbReference>
<dbReference type="NCBIfam" id="TIGR00246">
    <property type="entry name" value="tRNA_RlmH_YbeA"/>
    <property type="match status" value="1"/>
</dbReference>
<proteinExistence type="inferred from homology"/>
<sequence>MKIKIIALGKIKEKFLKDGIDEFLKRLTPYANVEIIELTPVEIKNEHLTERALDEEGEKILSLIKSQSYVITMEINGKQFSSQEFAKRIDELTNEGQSEIIFIIGSSCGISQRVSARANLKMSMSRMTFLHQFARLILVEQIYRAFKIIKGETYHK</sequence>
<dbReference type="CDD" id="cd18081">
    <property type="entry name" value="RlmH-like"/>
    <property type="match status" value="1"/>
</dbReference>
<dbReference type="EC" id="2.1.1.177" evidence="5"/>
<evidence type="ECO:0000256" key="4">
    <source>
        <dbReference type="ARBA" id="ARBA00038303"/>
    </source>
</evidence>
<name>A0A9D1JMH2_9BACT</name>
<dbReference type="EMBL" id="DVIU01000111">
    <property type="protein sequence ID" value="HIS36032.1"/>
    <property type="molecule type" value="Genomic_DNA"/>
</dbReference>
<dbReference type="Pfam" id="PF02590">
    <property type="entry name" value="SPOUT_MTase"/>
    <property type="match status" value="1"/>
</dbReference>
<keyword evidence="3 5" id="KW-0949">S-adenosyl-L-methionine</keyword>
<comment type="subunit">
    <text evidence="5">Homodimer.</text>
</comment>
<comment type="catalytic activity">
    <reaction evidence="5">
        <text>pseudouridine(1915) in 23S rRNA + S-adenosyl-L-methionine = N(3)-methylpseudouridine(1915) in 23S rRNA + S-adenosyl-L-homocysteine + H(+)</text>
        <dbReference type="Rhea" id="RHEA:42752"/>
        <dbReference type="Rhea" id="RHEA-COMP:10221"/>
        <dbReference type="Rhea" id="RHEA-COMP:10222"/>
        <dbReference type="ChEBI" id="CHEBI:15378"/>
        <dbReference type="ChEBI" id="CHEBI:57856"/>
        <dbReference type="ChEBI" id="CHEBI:59789"/>
        <dbReference type="ChEBI" id="CHEBI:65314"/>
        <dbReference type="ChEBI" id="CHEBI:74486"/>
        <dbReference type="EC" id="2.1.1.177"/>
    </reaction>
</comment>
<dbReference type="Gene3D" id="3.40.1280.10">
    <property type="match status" value="1"/>
</dbReference>
<evidence type="ECO:0000256" key="5">
    <source>
        <dbReference type="HAMAP-Rule" id="MF_00658"/>
    </source>
</evidence>
<dbReference type="GO" id="GO:0070038">
    <property type="term" value="F:rRNA (pseudouridine-N3-)-methyltransferase activity"/>
    <property type="evidence" value="ECO:0007669"/>
    <property type="project" value="UniProtKB-UniRule"/>
</dbReference>
<comment type="function">
    <text evidence="5">Specifically methylates the pseudouridine at position 1915 (m3Psi1915) in 23S rRNA.</text>
</comment>
<evidence type="ECO:0000256" key="3">
    <source>
        <dbReference type="ARBA" id="ARBA00022691"/>
    </source>
</evidence>
<evidence type="ECO:0000313" key="6">
    <source>
        <dbReference type="EMBL" id="HIS36032.1"/>
    </source>
</evidence>
<dbReference type="Proteomes" id="UP000823928">
    <property type="component" value="Unassembled WGS sequence"/>
</dbReference>
<comment type="caution">
    <text evidence="6">The sequence shown here is derived from an EMBL/GenBank/DDBJ whole genome shotgun (WGS) entry which is preliminary data.</text>
</comment>
<keyword evidence="5" id="KW-0963">Cytoplasm</keyword>
<dbReference type="PIRSF" id="PIRSF004505">
    <property type="entry name" value="MT_bac"/>
    <property type="match status" value="1"/>
</dbReference>
<keyword evidence="2 5" id="KW-0808">Transferase</keyword>
<keyword evidence="5" id="KW-0698">rRNA processing</keyword>
<keyword evidence="1 5" id="KW-0489">Methyltransferase</keyword>
<reference evidence="6" key="1">
    <citation type="submission" date="2020-10" db="EMBL/GenBank/DDBJ databases">
        <authorList>
            <person name="Gilroy R."/>
        </authorList>
    </citation>
    <scope>NUCLEOTIDE SEQUENCE</scope>
    <source>
        <strain evidence="6">6276</strain>
    </source>
</reference>
<comment type="caution">
    <text evidence="5">Lacks conserved residue(s) required for the propagation of feature annotation.</text>
</comment>
<comment type="subcellular location">
    <subcellularLocation>
        <location evidence="5">Cytoplasm</location>
    </subcellularLocation>
</comment>
<dbReference type="AlphaFoldDB" id="A0A9D1JMH2"/>
<reference evidence="6" key="2">
    <citation type="journal article" date="2021" name="PeerJ">
        <title>Extensive microbial diversity within the chicken gut microbiome revealed by metagenomics and culture.</title>
        <authorList>
            <person name="Gilroy R."/>
            <person name="Ravi A."/>
            <person name="Getino M."/>
            <person name="Pursley I."/>
            <person name="Horton D.L."/>
            <person name="Alikhan N.F."/>
            <person name="Baker D."/>
            <person name="Gharbi K."/>
            <person name="Hall N."/>
            <person name="Watson M."/>
            <person name="Adriaenssens E.M."/>
            <person name="Foster-Nyarko E."/>
            <person name="Jarju S."/>
            <person name="Secka A."/>
            <person name="Antonio M."/>
            <person name="Oren A."/>
            <person name="Chaudhuri R.R."/>
            <person name="La Ragione R."/>
            <person name="Hildebrand F."/>
            <person name="Pallen M.J."/>
        </authorList>
    </citation>
    <scope>NUCLEOTIDE SEQUENCE</scope>
    <source>
        <strain evidence="6">6276</strain>
    </source>
</reference>
<dbReference type="InterPro" id="IPR029026">
    <property type="entry name" value="tRNA_m1G_MTases_N"/>
</dbReference>
<feature type="binding site" evidence="5">
    <location>
        <begin position="124"/>
        <end position="129"/>
    </location>
    <ligand>
        <name>S-adenosyl-L-methionine</name>
        <dbReference type="ChEBI" id="CHEBI:59789"/>
    </ligand>
</feature>
<gene>
    <name evidence="5 6" type="primary">rlmH</name>
    <name evidence="6" type="ORF">IAC10_05310</name>
</gene>
<protein>
    <recommendedName>
        <fullName evidence="5">Ribosomal RNA large subunit methyltransferase H</fullName>
        <ecNumber evidence="5">2.1.1.177</ecNumber>
    </recommendedName>
    <alternativeName>
        <fullName evidence="5">23S rRNA (pseudouridine1915-N3)-methyltransferase</fullName>
    </alternativeName>
    <alternativeName>
        <fullName evidence="5">23S rRNA m3Psi1915 methyltransferase</fullName>
    </alternativeName>
    <alternativeName>
        <fullName evidence="5">rRNA (pseudouridine-N3-)-methyltransferase RlmH</fullName>
    </alternativeName>
</protein>
<dbReference type="InterPro" id="IPR003742">
    <property type="entry name" value="RlmH-like"/>
</dbReference>
<feature type="binding site" evidence="5">
    <location>
        <position position="105"/>
    </location>
    <ligand>
        <name>S-adenosyl-L-methionine</name>
        <dbReference type="ChEBI" id="CHEBI:59789"/>
    </ligand>
</feature>
<dbReference type="PANTHER" id="PTHR33603:SF1">
    <property type="entry name" value="RIBOSOMAL RNA LARGE SUBUNIT METHYLTRANSFERASE H"/>
    <property type="match status" value="1"/>
</dbReference>